<accession>A0ABS5PJ91</accession>
<reference evidence="2 3" key="1">
    <citation type="submission" date="2021-05" db="EMBL/GenBank/DDBJ databases">
        <title>Fusibacter ferrireducens sp. nov., an anaerobic, sulfur- and Fe-reducing bacterium isolated from the mangrove sediment.</title>
        <authorList>
            <person name="Qiu D."/>
        </authorList>
    </citation>
    <scope>NUCLEOTIDE SEQUENCE [LARGE SCALE GENOMIC DNA]</scope>
    <source>
        <strain evidence="2 3">DSM 12116</strain>
    </source>
</reference>
<dbReference type="RefSeq" id="WP_213234877.1">
    <property type="nucleotide sequence ID" value="NZ_JAHBCL010000001.1"/>
</dbReference>
<sequence length="100" mass="11147">MKMKKTYIMLIVIILSALFLPVQPAEALTEASTEASMEESLEPSAEALSLKLKDAAVMNRLNQFIETESSNDNATILAGDKNIKASKFYANKKRHLYCHL</sequence>
<organism evidence="2 3">
    <name type="scientific">Fusibacter paucivorans</name>
    <dbReference type="NCBI Taxonomy" id="76009"/>
    <lineage>
        <taxon>Bacteria</taxon>
        <taxon>Bacillati</taxon>
        <taxon>Bacillota</taxon>
        <taxon>Clostridia</taxon>
        <taxon>Eubacteriales</taxon>
        <taxon>Eubacteriales Family XII. Incertae Sedis</taxon>
        <taxon>Fusibacter</taxon>
    </lineage>
</organism>
<name>A0ABS5PJ91_9FIRM</name>
<evidence type="ECO:0000313" key="2">
    <source>
        <dbReference type="EMBL" id="MBS7525088.1"/>
    </source>
</evidence>
<evidence type="ECO:0000313" key="3">
    <source>
        <dbReference type="Proteomes" id="UP000746471"/>
    </source>
</evidence>
<dbReference type="EMBL" id="JAHBCL010000001">
    <property type="protein sequence ID" value="MBS7525088.1"/>
    <property type="molecule type" value="Genomic_DNA"/>
</dbReference>
<dbReference type="Proteomes" id="UP000746471">
    <property type="component" value="Unassembled WGS sequence"/>
</dbReference>
<gene>
    <name evidence="2" type="ORF">KHM83_00205</name>
</gene>
<keyword evidence="1" id="KW-0732">Signal</keyword>
<feature type="signal peptide" evidence="1">
    <location>
        <begin position="1"/>
        <end position="27"/>
    </location>
</feature>
<feature type="chain" id="PRO_5047487717" evidence="1">
    <location>
        <begin position="28"/>
        <end position="100"/>
    </location>
</feature>
<proteinExistence type="predicted"/>
<keyword evidence="3" id="KW-1185">Reference proteome</keyword>
<evidence type="ECO:0000256" key="1">
    <source>
        <dbReference type="SAM" id="SignalP"/>
    </source>
</evidence>
<protein>
    <submittedName>
        <fullName evidence="2">Uncharacterized protein</fullName>
    </submittedName>
</protein>
<comment type="caution">
    <text evidence="2">The sequence shown here is derived from an EMBL/GenBank/DDBJ whole genome shotgun (WGS) entry which is preliminary data.</text>
</comment>